<dbReference type="Proteomes" id="UP000320776">
    <property type="component" value="Chromosome"/>
</dbReference>
<dbReference type="InterPro" id="IPR036873">
    <property type="entry name" value="Rhodanese-like_dom_sf"/>
</dbReference>
<feature type="chain" id="PRO_5021743533" description="Rhodanese domain-containing protein" evidence="1">
    <location>
        <begin position="23"/>
        <end position="155"/>
    </location>
</feature>
<dbReference type="EMBL" id="CP036259">
    <property type="protein sequence ID" value="QDR79385.1"/>
    <property type="molecule type" value="Genomic_DNA"/>
</dbReference>
<organism evidence="3 4">
    <name type="scientific">Sporomusa termitida</name>
    <dbReference type="NCBI Taxonomy" id="2377"/>
    <lineage>
        <taxon>Bacteria</taxon>
        <taxon>Bacillati</taxon>
        <taxon>Bacillota</taxon>
        <taxon>Negativicutes</taxon>
        <taxon>Selenomonadales</taxon>
        <taxon>Sporomusaceae</taxon>
        <taxon>Sporomusa</taxon>
    </lineage>
</organism>
<feature type="domain" description="Rhodanese" evidence="2">
    <location>
        <begin position="65"/>
        <end position="143"/>
    </location>
</feature>
<accession>A0A517DPU2</accession>
<name>A0A517DPU2_9FIRM</name>
<dbReference type="OrthoDB" id="9808735at2"/>
<protein>
    <recommendedName>
        <fullName evidence="2">Rhodanese domain-containing protein</fullName>
    </recommendedName>
</protein>
<dbReference type="RefSeq" id="WP_144349038.1">
    <property type="nucleotide sequence ID" value="NZ_CP036259.1"/>
</dbReference>
<keyword evidence="1" id="KW-0732">Signal</keyword>
<feature type="signal peptide" evidence="1">
    <location>
        <begin position="1"/>
        <end position="22"/>
    </location>
</feature>
<dbReference type="SUPFAM" id="SSF52821">
    <property type="entry name" value="Rhodanese/Cell cycle control phosphatase"/>
    <property type="match status" value="1"/>
</dbReference>
<dbReference type="CDD" id="cd00158">
    <property type="entry name" value="RHOD"/>
    <property type="match status" value="1"/>
</dbReference>
<keyword evidence="4" id="KW-1185">Reference proteome</keyword>
<evidence type="ECO:0000256" key="1">
    <source>
        <dbReference type="SAM" id="SignalP"/>
    </source>
</evidence>
<dbReference type="InterPro" id="IPR001763">
    <property type="entry name" value="Rhodanese-like_dom"/>
</dbReference>
<sequence length="155" mass="16738">MKNRVLLVLTLILSFTLTPAYAQAGNAAGHTPGGASSNVSIHQKIDKLLKSVPENHSFVVSPESKTANDLLLDVRAAESFRTSPVKEALNVPLPVLHDYLRELPRDKRVLVIGDSAVDGAYAVFVLRLHGIDGWLAKSSQAARGCLLAEAHENQH</sequence>
<proteinExistence type="predicted"/>
<dbReference type="AlphaFoldDB" id="A0A517DPU2"/>
<evidence type="ECO:0000313" key="3">
    <source>
        <dbReference type="EMBL" id="QDR79385.1"/>
    </source>
</evidence>
<evidence type="ECO:0000259" key="2">
    <source>
        <dbReference type="PROSITE" id="PS50206"/>
    </source>
</evidence>
<evidence type="ECO:0000313" key="4">
    <source>
        <dbReference type="Proteomes" id="UP000320776"/>
    </source>
</evidence>
<dbReference type="Gene3D" id="3.40.250.10">
    <property type="entry name" value="Rhodanese-like domain"/>
    <property type="match status" value="1"/>
</dbReference>
<dbReference type="PROSITE" id="PS50206">
    <property type="entry name" value="RHODANESE_3"/>
    <property type="match status" value="1"/>
</dbReference>
<gene>
    <name evidence="3" type="ORF">SPTER_06590</name>
</gene>
<dbReference type="KEGG" id="sted:SPTER_06590"/>
<reference evidence="3 4" key="1">
    <citation type="submission" date="2019-02" db="EMBL/GenBank/DDBJ databases">
        <title>Closed genome of Sporomusa termitida DSM 4440.</title>
        <authorList>
            <person name="Poehlein A."/>
            <person name="Daniel R."/>
        </authorList>
    </citation>
    <scope>NUCLEOTIDE SEQUENCE [LARGE SCALE GENOMIC DNA]</scope>
    <source>
        <strain evidence="3 4">DSM 4440</strain>
    </source>
</reference>